<evidence type="ECO:0000313" key="2">
    <source>
        <dbReference type="Proteomes" id="UP000805193"/>
    </source>
</evidence>
<proteinExistence type="predicted"/>
<accession>A0AC60QZL4</accession>
<dbReference type="Proteomes" id="UP000805193">
    <property type="component" value="Unassembled WGS sequence"/>
</dbReference>
<gene>
    <name evidence="1" type="ORF">HPB47_021499</name>
</gene>
<name>A0AC60QZL4_IXOPE</name>
<protein>
    <submittedName>
        <fullName evidence="1">Uncharacterized protein</fullName>
    </submittedName>
</protein>
<reference evidence="1 2" key="1">
    <citation type="journal article" date="2020" name="Cell">
        <title>Large-Scale Comparative Analyses of Tick Genomes Elucidate Their Genetic Diversity and Vector Capacities.</title>
        <authorList>
            <consortium name="Tick Genome and Microbiome Consortium (TIGMIC)"/>
            <person name="Jia N."/>
            <person name="Wang J."/>
            <person name="Shi W."/>
            <person name="Du L."/>
            <person name="Sun Y."/>
            <person name="Zhan W."/>
            <person name="Jiang J.F."/>
            <person name="Wang Q."/>
            <person name="Zhang B."/>
            <person name="Ji P."/>
            <person name="Bell-Sakyi L."/>
            <person name="Cui X.M."/>
            <person name="Yuan T.T."/>
            <person name="Jiang B.G."/>
            <person name="Yang W.F."/>
            <person name="Lam T.T."/>
            <person name="Chang Q.C."/>
            <person name="Ding S.J."/>
            <person name="Wang X.J."/>
            <person name="Zhu J.G."/>
            <person name="Ruan X.D."/>
            <person name="Zhao L."/>
            <person name="Wei J.T."/>
            <person name="Ye R.Z."/>
            <person name="Que T.C."/>
            <person name="Du C.H."/>
            <person name="Zhou Y.H."/>
            <person name="Cheng J.X."/>
            <person name="Dai P.F."/>
            <person name="Guo W.B."/>
            <person name="Han X.H."/>
            <person name="Huang E.J."/>
            <person name="Li L.F."/>
            <person name="Wei W."/>
            <person name="Gao Y.C."/>
            <person name="Liu J.Z."/>
            <person name="Shao H.Z."/>
            <person name="Wang X."/>
            <person name="Wang C.C."/>
            <person name="Yang T.C."/>
            <person name="Huo Q.B."/>
            <person name="Li W."/>
            <person name="Chen H.Y."/>
            <person name="Chen S.E."/>
            <person name="Zhou L.G."/>
            <person name="Ni X.B."/>
            <person name="Tian J.H."/>
            <person name="Sheng Y."/>
            <person name="Liu T."/>
            <person name="Pan Y.S."/>
            <person name="Xia L.Y."/>
            <person name="Li J."/>
            <person name="Zhao F."/>
            <person name="Cao W.C."/>
        </authorList>
    </citation>
    <scope>NUCLEOTIDE SEQUENCE [LARGE SCALE GENOMIC DNA]</scope>
    <source>
        <strain evidence="1">Iper-2018</strain>
    </source>
</reference>
<evidence type="ECO:0000313" key="1">
    <source>
        <dbReference type="EMBL" id="KAG0445113.1"/>
    </source>
</evidence>
<organism evidence="1 2">
    <name type="scientific">Ixodes persulcatus</name>
    <name type="common">Taiga tick</name>
    <dbReference type="NCBI Taxonomy" id="34615"/>
    <lineage>
        <taxon>Eukaryota</taxon>
        <taxon>Metazoa</taxon>
        <taxon>Ecdysozoa</taxon>
        <taxon>Arthropoda</taxon>
        <taxon>Chelicerata</taxon>
        <taxon>Arachnida</taxon>
        <taxon>Acari</taxon>
        <taxon>Parasitiformes</taxon>
        <taxon>Ixodida</taxon>
        <taxon>Ixodoidea</taxon>
        <taxon>Ixodidae</taxon>
        <taxon>Ixodinae</taxon>
        <taxon>Ixodes</taxon>
    </lineage>
</organism>
<dbReference type="EMBL" id="JABSTQ010000919">
    <property type="protein sequence ID" value="KAG0445113.1"/>
    <property type="molecule type" value="Genomic_DNA"/>
</dbReference>
<keyword evidence="2" id="KW-1185">Reference proteome</keyword>
<comment type="caution">
    <text evidence="1">The sequence shown here is derived from an EMBL/GenBank/DDBJ whole genome shotgun (WGS) entry which is preliminary data.</text>
</comment>
<sequence>MNILCEGDAKIQAPHRADPSKTINIAFDQSHIIKNIRSQFLAKDIGGKQEEKHPADMCTADKRMRIAEEKLTEQCLSPRPCHSNPDIASVSVLGGYIVRAANGHIPYGDCTALLQGQELVKLLIRIRRFPDTALFYRKSIPKPLEVCVQGSVFILMDLPIPTCENKDMGHRQQLLERITRKFLKPLFSNYALGLTNRSAAVKLY</sequence>